<dbReference type="Pfam" id="PF10346">
    <property type="entry name" value="Con-6"/>
    <property type="match status" value="3"/>
</dbReference>
<dbReference type="Proteomes" id="UP000076761">
    <property type="component" value="Unassembled WGS sequence"/>
</dbReference>
<name>A0A165NIU9_9AGAM</name>
<dbReference type="PANTHER" id="PTHR36576">
    <property type="entry name" value="UPF0654 PROTEIN C11D3.01C-RELATED"/>
    <property type="match status" value="1"/>
</dbReference>
<evidence type="ECO:0000313" key="2">
    <source>
        <dbReference type="Proteomes" id="UP000076761"/>
    </source>
</evidence>
<sequence>MSDPTRVAAGLKAAIHNPNVSGVAKERAAERLENMDTSTGTGGVETSRQLGGYKATLSNPHTSEQAKNHAREILEAAGYTAERGEGITEEEHNTRVLAGYKAALHNPRVSEEAKYHAREYLEANNVL</sequence>
<dbReference type="InParanoid" id="A0A165NIU9"/>
<dbReference type="InterPro" id="IPR018824">
    <property type="entry name" value="Conidiation-specific_6"/>
</dbReference>
<dbReference type="GO" id="GO:0005737">
    <property type="term" value="C:cytoplasm"/>
    <property type="evidence" value="ECO:0007669"/>
    <property type="project" value="TreeGrafter"/>
</dbReference>
<evidence type="ECO:0000313" key="1">
    <source>
        <dbReference type="EMBL" id="KZT19704.1"/>
    </source>
</evidence>
<evidence type="ECO:0008006" key="3">
    <source>
        <dbReference type="Google" id="ProtNLM"/>
    </source>
</evidence>
<proteinExistence type="predicted"/>
<protein>
    <recommendedName>
        <fullName evidence="3">Conidiation protein 6</fullName>
    </recommendedName>
</protein>
<dbReference type="InterPro" id="IPR052670">
    <property type="entry name" value="UPF0654_domain"/>
</dbReference>
<dbReference type="EMBL" id="KV425635">
    <property type="protein sequence ID" value="KZT19704.1"/>
    <property type="molecule type" value="Genomic_DNA"/>
</dbReference>
<keyword evidence="2" id="KW-1185">Reference proteome</keyword>
<dbReference type="PANTHER" id="PTHR36576:SF1">
    <property type="entry name" value="UPF0654 PROTEIN C11D3.01C-RELATED"/>
    <property type="match status" value="1"/>
</dbReference>
<gene>
    <name evidence="1" type="ORF">NEOLEDRAFT_936005</name>
</gene>
<accession>A0A165NIU9</accession>
<dbReference type="AlphaFoldDB" id="A0A165NIU9"/>
<reference evidence="1 2" key="1">
    <citation type="journal article" date="2016" name="Mol. Biol. Evol.">
        <title>Comparative Genomics of Early-Diverging Mushroom-Forming Fungi Provides Insights into the Origins of Lignocellulose Decay Capabilities.</title>
        <authorList>
            <person name="Nagy L.G."/>
            <person name="Riley R."/>
            <person name="Tritt A."/>
            <person name="Adam C."/>
            <person name="Daum C."/>
            <person name="Floudas D."/>
            <person name="Sun H."/>
            <person name="Yadav J.S."/>
            <person name="Pangilinan J."/>
            <person name="Larsson K.H."/>
            <person name="Matsuura K."/>
            <person name="Barry K."/>
            <person name="Labutti K."/>
            <person name="Kuo R."/>
            <person name="Ohm R.A."/>
            <person name="Bhattacharya S.S."/>
            <person name="Shirouzu T."/>
            <person name="Yoshinaga Y."/>
            <person name="Martin F.M."/>
            <person name="Grigoriev I.V."/>
            <person name="Hibbett D.S."/>
        </authorList>
    </citation>
    <scope>NUCLEOTIDE SEQUENCE [LARGE SCALE GENOMIC DNA]</scope>
    <source>
        <strain evidence="1 2">HHB14362 ss-1</strain>
    </source>
</reference>
<dbReference type="OrthoDB" id="5419162at2759"/>
<organism evidence="1 2">
    <name type="scientific">Neolentinus lepideus HHB14362 ss-1</name>
    <dbReference type="NCBI Taxonomy" id="1314782"/>
    <lineage>
        <taxon>Eukaryota</taxon>
        <taxon>Fungi</taxon>
        <taxon>Dikarya</taxon>
        <taxon>Basidiomycota</taxon>
        <taxon>Agaricomycotina</taxon>
        <taxon>Agaricomycetes</taxon>
        <taxon>Gloeophyllales</taxon>
        <taxon>Gloeophyllaceae</taxon>
        <taxon>Neolentinus</taxon>
    </lineage>
</organism>